<feature type="signal peptide" evidence="1">
    <location>
        <begin position="1"/>
        <end position="20"/>
    </location>
</feature>
<feature type="chain" id="PRO_5016773336" description="Lipoprotein" evidence="1">
    <location>
        <begin position="21"/>
        <end position="214"/>
    </location>
</feature>
<name>A0A344TTJ3_9BACT</name>
<organism evidence="2 3">
    <name type="scientific">Runella rosea</name>
    <dbReference type="NCBI Taxonomy" id="2259595"/>
    <lineage>
        <taxon>Bacteria</taxon>
        <taxon>Pseudomonadati</taxon>
        <taxon>Bacteroidota</taxon>
        <taxon>Cytophagia</taxon>
        <taxon>Cytophagales</taxon>
        <taxon>Spirosomataceae</taxon>
        <taxon>Runella</taxon>
    </lineage>
</organism>
<evidence type="ECO:0000313" key="3">
    <source>
        <dbReference type="Proteomes" id="UP000251993"/>
    </source>
</evidence>
<keyword evidence="1" id="KW-0732">Signal</keyword>
<protein>
    <recommendedName>
        <fullName evidence="4">Lipoprotein</fullName>
    </recommendedName>
</protein>
<accession>A0A344TTJ3</accession>
<dbReference type="AlphaFoldDB" id="A0A344TTJ3"/>
<dbReference type="PROSITE" id="PS51257">
    <property type="entry name" value="PROKAR_LIPOPROTEIN"/>
    <property type="match status" value="1"/>
</dbReference>
<evidence type="ECO:0000313" key="2">
    <source>
        <dbReference type="EMBL" id="AXE21964.1"/>
    </source>
</evidence>
<gene>
    <name evidence="2" type="ORF">DR864_29310</name>
</gene>
<keyword evidence="3" id="KW-1185">Reference proteome</keyword>
<dbReference type="Proteomes" id="UP000251993">
    <property type="component" value="Plasmid unnamed4"/>
</dbReference>
<evidence type="ECO:0000256" key="1">
    <source>
        <dbReference type="SAM" id="SignalP"/>
    </source>
</evidence>
<dbReference type="RefSeq" id="WP_114070704.1">
    <property type="nucleotide sequence ID" value="NZ_CP030854.1"/>
</dbReference>
<dbReference type="OrthoDB" id="428577at2"/>
<keyword evidence="2" id="KW-0614">Plasmid</keyword>
<sequence>MKKLNFTVMASCLLVLFMMGCEKGSLLDSAAEKKASFDLKMNSINDLGEEVTSTIKVLPSAQFKRRLKSGANPNQVATGNFRTDLGSKYNFSAVKSPDGVSGEWQVNSVTVGHFYMKTIDVYVDGDEATMAGIVTEVVSGGFQKNWIVFIKIKDNGEGNNSAPDQSSYILLYYPDWFNFYPSPDAFLAIINCESLAENPIFGAFLDRDGQIQVR</sequence>
<evidence type="ECO:0008006" key="4">
    <source>
        <dbReference type="Google" id="ProtNLM"/>
    </source>
</evidence>
<dbReference type="KEGG" id="run:DR864_29310"/>
<reference evidence="2 3" key="1">
    <citation type="submission" date="2018-07" db="EMBL/GenBank/DDBJ databases">
        <title>Genome sequencing of Runella.</title>
        <authorList>
            <person name="Baek M.-G."/>
            <person name="Yi H."/>
        </authorList>
    </citation>
    <scope>NUCLEOTIDE SEQUENCE [LARGE SCALE GENOMIC DNA]</scope>
    <source>
        <strain evidence="2 3">HYN0085</strain>
        <plasmid evidence="2 3">unnamed4</plasmid>
    </source>
</reference>
<geneLocation type="plasmid" evidence="2 3">
    <name>unnamed4</name>
</geneLocation>
<dbReference type="EMBL" id="CP030854">
    <property type="protein sequence ID" value="AXE21964.1"/>
    <property type="molecule type" value="Genomic_DNA"/>
</dbReference>
<proteinExistence type="predicted"/>